<dbReference type="Pfam" id="PF00135">
    <property type="entry name" value="COesterase"/>
    <property type="match status" value="1"/>
</dbReference>
<dbReference type="GO" id="GO:0016787">
    <property type="term" value="F:hydrolase activity"/>
    <property type="evidence" value="ECO:0007669"/>
    <property type="project" value="UniProtKB-KW"/>
</dbReference>
<dbReference type="PROSITE" id="PS01173">
    <property type="entry name" value="LIPASE_GDXG_HIS"/>
    <property type="match status" value="1"/>
</dbReference>
<dbReference type="PROSITE" id="PS00122">
    <property type="entry name" value="CARBOXYLESTERASE_B_1"/>
    <property type="match status" value="1"/>
</dbReference>
<evidence type="ECO:0000313" key="6">
    <source>
        <dbReference type="EMBL" id="QRW18444.1"/>
    </source>
</evidence>
<dbReference type="Proteomes" id="UP000650533">
    <property type="component" value="Chromosome 3"/>
</dbReference>
<dbReference type="InterPro" id="IPR019826">
    <property type="entry name" value="Carboxylesterase_B_AS"/>
</dbReference>
<keyword evidence="3 4" id="KW-0378">Hydrolase</keyword>
<gene>
    <name evidence="6" type="ORF">RhiXN_03368</name>
</gene>
<dbReference type="InterPro" id="IPR029058">
    <property type="entry name" value="AB_hydrolase_fold"/>
</dbReference>
<evidence type="ECO:0000256" key="1">
    <source>
        <dbReference type="ARBA" id="ARBA00005964"/>
    </source>
</evidence>
<dbReference type="PANTHER" id="PTHR11559">
    <property type="entry name" value="CARBOXYLESTERASE"/>
    <property type="match status" value="1"/>
</dbReference>
<organism evidence="6 7">
    <name type="scientific">Rhizoctonia solani</name>
    <dbReference type="NCBI Taxonomy" id="456999"/>
    <lineage>
        <taxon>Eukaryota</taxon>
        <taxon>Fungi</taxon>
        <taxon>Dikarya</taxon>
        <taxon>Basidiomycota</taxon>
        <taxon>Agaricomycotina</taxon>
        <taxon>Agaricomycetes</taxon>
        <taxon>Cantharellales</taxon>
        <taxon>Ceratobasidiaceae</taxon>
        <taxon>Rhizoctonia</taxon>
    </lineage>
</organism>
<comment type="similarity">
    <text evidence="1 4">Belongs to the type-B carboxylesterase/lipase family.</text>
</comment>
<evidence type="ECO:0000256" key="3">
    <source>
        <dbReference type="ARBA" id="ARBA00022801"/>
    </source>
</evidence>
<dbReference type="KEGG" id="rsx:RhiXN_03368"/>
<evidence type="ECO:0000256" key="4">
    <source>
        <dbReference type="RuleBase" id="RU361235"/>
    </source>
</evidence>
<accession>A0A8H8SUG0</accession>
<feature type="domain" description="Carboxylesterase type B" evidence="5">
    <location>
        <begin position="132"/>
        <end position="639"/>
    </location>
</feature>
<sequence length="648" mass="70814">MDKCAFDTEIAYGNLMQLEPPIFYSIPSLIMDLRGITFVVAAAILDCIGHEGGLDTIHAIHNCEMELIQETWSYVLGLNTSAPDDLNATNIGRANNMINPPSWPAPLDMPSLTKLLPSCLTALLLSGNALSTKVTLPYGTFVGLDNYTSDLGSPLPNPLVAYLHIPYAAPPTGARRFARPQPPLQMNGTVSSTEYGPICPQSGTSKMDEDCLSLAVFAPKGTTTSDKLPVVIWIHGGAFNSGSKQAFSLASMISHSPVKYIGVSINYRLGALGFLPSNLTHRANSLNLGLYDQQYAIQWVQKYISLFGGDPHQVTLFGESAGATSVGYHLLHVDGPPPFKRVIMDSGGPTARAFPDWTYPLYQTQTDEFLNLTGCYRGANETATFSCLRGISMETIRNASVSVFNKYDPAITWPFQPVVDYQFIARPAHESWESGQVNNVSVFTGFNSNEGSGFVPKNLNTTEQFKDFFRNLAPKISDSQLDTVANLYPGPDVPGSPYANSSFSPQFSRIAAAYGDFAYIAQVQANAVYASKLNIPVWKYHFGYLTPDADPALGVVHASELSYVNVLVASKFSGETAEQSKIMNAYWSSFIATGNPNKASSLAPVWPRYTLQNEIQIRFSNGTAYTEPDNIRRNATDFWRSIPDVLMH</sequence>
<dbReference type="EMBL" id="CP059660">
    <property type="protein sequence ID" value="QRW18444.1"/>
    <property type="molecule type" value="Genomic_DNA"/>
</dbReference>
<evidence type="ECO:0000313" key="7">
    <source>
        <dbReference type="Proteomes" id="UP000650533"/>
    </source>
</evidence>
<dbReference type="GeneID" id="67025648"/>
<dbReference type="InterPro" id="IPR002018">
    <property type="entry name" value="CarbesteraseB"/>
</dbReference>
<protein>
    <recommendedName>
        <fullName evidence="4">Carboxylic ester hydrolase</fullName>
        <ecNumber evidence="4">3.1.1.-</ecNumber>
    </recommendedName>
</protein>
<comment type="similarity">
    <text evidence="2">Belongs to the 'GDXG' lipolytic enzyme family.</text>
</comment>
<name>A0A8H8SUG0_9AGAM</name>
<proteinExistence type="inferred from homology"/>
<dbReference type="RefSeq" id="XP_043178681.1">
    <property type="nucleotide sequence ID" value="XM_043323185.1"/>
</dbReference>
<reference evidence="6" key="1">
    <citation type="submission" date="2020-05" db="EMBL/GenBank/DDBJ databases">
        <title>Evolutionary and genomic comparisons of hybrid uninucleate and nonhybrid Rhizoctonia fungi.</title>
        <authorList>
            <person name="Li C."/>
            <person name="Chen X."/>
        </authorList>
    </citation>
    <scope>NUCLEOTIDE SEQUENCE</scope>
    <source>
        <strain evidence="6">AG-1 IA</strain>
    </source>
</reference>
<dbReference type="InterPro" id="IPR002168">
    <property type="entry name" value="Lipase_GDXG_HIS_AS"/>
</dbReference>
<dbReference type="InterPro" id="IPR050309">
    <property type="entry name" value="Type-B_Carboxylest/Lipase"/>
</dbReference>
<dbReference type="Gene3D" id="3.40.50.1820">
    <property type="entry name" value="alpha/beta hydrolase"/>
    <property type="match status" value="1"/>
</dbReference>
<evidence type="ECO:0000259" key="5">
    <source>
        <dbReference type="Pfam" id="PF00135"/>
    </source>
</evidence>
<dbReference type="AlphaFoldDB" id="A0A8H8SUG0"/>
<dbReference type="SUPFAM" id="SSF53474">
    <property type="entry name" value="alpha/beta-Hydrolases"/>
    <property type="match status" value="1"/>
</dbReference>
<evidence type="ECO:0000256" key="2">
    <source>
        <dbReference type="ARBA" id="ARBA00010515"/>
    </source>
</evidence>
<dbReference type="EC" id="3.1.1.-" evidence="4"/>